<protein>
    <recommendedName>
        <fullName evidence="3">Peptidase M20 dimerisation domain-containing protein</fullName>
    </recommendedName>
</protein>
<dbReference type="CDD" id="cd03884">
    <property type="entry name" value="M20_bAS"/>
    <property type="match status" value="1"/>
</dbReference>
<dbReference type="Pfam" id="PF01546">
    <property type="entry name" value="Peptidase_M20"/>
    <property type="match status" value="1"/>
</dbReference>
<organism evidence="4 5">
    <name type="scientific">Periconia digitata</name>
    <dbReference type="NCBI Taxonomy" id="1303443"/>
    <lineage>
        <taxon>Eukaryota</taxon>
        <taxon>Fungi</taxon>
        <taxon>Dikarya</taxon>
        <taxon>Ascomycota</taxon>
        <taxon>Pezizomycotina</taxon>
        <taxon>Dothideomycetes</taxon>
        <taxon>Pleosporomycetidae</taxon>
        <taxon>Pleosporales</taxon>
        <taxon>Massarineae</taxon>
        <taxon>Periconiaceae</taxon>
        <taxon>Periconia</taxon>
    </lineage>
</organism>
<name>A0A9W4UA60_9PLEO</name>
<reference evidence="4" key="1">
    <citation type="submission" date="2023-01" db="EMBL/GenBank/DDBJ databases">
        <authorList>
            <person name="Van Ghelder C."/>
            <person name="Rancurel C."/>
        </authorList>
    </citation>
    <scope>NUCLEOTIDE SEQUENCE</scope>
    <source>
        <strain evidence="4">CNCM I-4278</strain>
    </source>
</reference>
<keyword evidence="5" id="KW-1185">Reference proteome</keyword>
<dbReference type="Pfam" id="PF07687">
    <property type="entry name" value="M20_dimer"/>
    <property type="match status" value="1"/>
</dbReference>
<dbReference type="InterPro" id="IPR010158">
    <property type="entry name" value="Amidase_Cbmase"/>
</dbReference>
<dbReference type="InterPro" id="IPR036264">
    <property type="entry name" value="Bact_exopeptidase_dim_dom"/>
</dbReference>
<dbReference type="SUPFAM" id="SSF53187">
    <property type="entry name" value="Zn-dependent exopeptidases"/>
    <property type="match status" value="1"/>
</dbReference>
<evidence type="ECO:0000313" key="5">
    <source>
        <dbReference type="Proteomes" id="UP001152607"/>
    </source>
</evidence>
<dbReference type="OrthoDB" id="4676at2759"/>
<dbReference type="InterPro" id="IPR011650">
    <property type="entry name" value="Peptidase_M20_dimer"/>
</dbReference>
<evidence type="ECO:0000256" key="1">
    <source>
        <dbReference type="ARBA" id="ARBA00006247"/>
    </source>
</evidence>
<keyword evidence="2" id="KW-0378">Hydrolase</keyword>
<comment type="caution">
    <text evidence="4">The sequence shown here is derived from an EMBL/GenBank/DDBJ whole genome shotgun (WGS) entry which is preliminary data.</text>
</comment>
<evidence type="ECO:0000256" key="2">
    <source>
        <dbReference type="ARBA" id="ARBA00022801"/>
    </source>
</evidence>
<proteinExistence type="inferred from homology"/>
<dbReference type="InterPro" id="IPR002933">
    <property type="entry name" value="Peptidase_M20"/>
</dbReference>
<dbReference type="SUPFAM" id="SSF55031">
    <property type="entry name" value="Bacterial exopeptidase dimerisation domain"/>
    <property type="match status" value="1"/>
</dbReference>
<sequence length="434" mass="47218">MFDRSEMSRDGLKINGDRLNKTLQSTCTSWGALAAPSTGMCRLSLSQEDKQARDWLVAECSNIGCEVKIDEMGNIFAIRPGTAKDKNPIAMGSHMDTQPAGGRYDGILGVQAALEVLRTLHENKITTFCPIALVNWTNEEGARFPGAMMASGVWSTKSSTGLAACWEIQDSEGMRMKQALKDIGYLGETKCDYRENPLECHFELHIEQGPILEKEGKSVGIVTSVQGMKWFAVRVAGVEGHSGTTPMPGRADALVTASRLISTVRDVALNTGLGVATVGVIKSDTSSQATIPAGVEFIIDIRCSTDEMVEQLAKSIFKAFDQVMIEESNGTPYSIQRTWGLPESIFHLQCISAVRTAAQKSVGEDQIMDMKSRAGHDSAWTSRVCPTSMIFVPSRDGISHNPNEYTSLEHCALGAQLLLDSILYYDAKVSEGKF</sequence>
<accession>A0A9W4UA60</accession>
<dbReference type="PIRSF" id="PIRSF001235">
    <property type="entry name" value="Amidase_carbamoylase"/>
    <property type="match status" value="1"/>
</dbReference>
<dbReference type="AlphaFoldDB" id="A0A9W4UA60"/>
<dbReference type="Proteomes" id="UP001152607">
    <property type="component" value="Unassembled WGS sequence"/>
</dbReference>
<comment type="similarity">
    <text evidence="1">Belongs to the peptidase M20A family.</text>
</comment>
<dbReference type="EMBL" id="CAOQHR010000002">
    <property type="protein sequence ID" value="CAI6330321.1"/>
    <property type="molecule type" value="Genomic_DNA"/>
</dbReference>
<dbReference type="NCBIfam" id="TIGR01879">
    <property type="entry name" value="hydantase"/>
    <property type="match status" value="1"/>
</dbReference>
<dbReference type="GO" id="GO:0016813">
    <property type="term" value="F:hydrolase activity, acting on carbon-nitrogen (but not peptide) bonds, in linear amidines"/>
    <property type="evidence" value="ECO:0007669"/>
    <property type="project" value="InterPro"/>
</dbReference>
<dbReference type="PANTHER" id="PTHR32494">
    <property type="entry name" value="ALLANTOATE DEIMINASE-RELATED"/>
    <property type="match status" value="1"/>
</dbReference>
<dbReference type="PANTHER" id="PTHR32494:SF20">
    <property type="entry name" value="PEPTIDASE M20 DIMERISATION DOMAIN-CONTAINING PROTEIN"/>
    <property type="match status" value="1"/>
</dbReference>
<evidence type="ECO:0000259" key="3">
    <source>
        <dbReference type="Pfam" id="PF07687"/>
    </source>
</evidence>
<evidence type="ECO:0000313" key="4">
    <source>
        <dbReference type="EMBL" id="CAI6330321.1"/>
    </source>
</evidence>
<feature type="domain" description="Peptidase M20 dimerisation" evidence="3">
    <location>
        <begin position="225"/>
        <end position="323"/>
    </location>
</feature>
<gene>
    <name evidence="4" type="ORF">PDIGIT_LOCUS4218</name>
</gene>
<dbReference type="Gene3D" id="3.40.630.10">
    <property type="entry name" value="Zn peptidases"/>
    <property type="match status" value="1"/>
</dbReference>
<dbReference type="Gene3D" id="3.30.70.360">
    <property type="match status" value="1"/>
</dbReference>